<protein>
    <recommendedName>
        <fullName evidence="2">WW domain-containing protein</fullName>
    </recommendedName>
</protein>
<dbReference type="InterPro" id="IPR001202">
    <property type="entry name" value="WW_dom"/>
</dbReference>
<evidence type="ECO:0000313" key="4">
    <source>
        <dbReference type="Proteomes" id="UP001146120"/>
    </source>
</evidence>
<proteinExistence type="predicted"/>
<keyword evidence="4" id="KW-1185">Reference proteome</keyword>
<dbReference type="EMBL" id="DAKRPA010000435">
    <property type="protein sequence ID" value="DAZ92545.1"/>
    <property type="molecule type" value="Genomic_DNA"/>
</dbReference>
<evidence type="ECO:0000256" key="1">
    <source>
        <dbReference type="SAM" id="MobiDB-lite"/>
    </source>
</evidence>
<sequence>MVKRRGGPGRGDDAEASELTTQEILNQITASLRDNDHWRPTKTLANAMNVPFPRLFVTQPKDDPSNLVWTTVVVVAFCATKLVDFHELWYEHAETTVAWLFSRPQFVQSREDLVRSACALLFVHEHAGALITSIFAEPKDEETRALEAALGTEWKICYLEEPPYTMYFWNQSTGLTTWRNPLETAKEEQELLEKKRQKEANLAKFLPQRVKINRDRYVPVENIFCQACKVLGKRAQAQVLCLACGAAAYYCEDCCDLEHADYRKVGHILSSFRFRDCFGTFGFPERRKPAELVHAESRTATNPSKFQSGTMRRKSIVRAPAPTPIVAPSPSP</sequence>
<dbReference type="PROSITE" id="PS50020">
    <property type="entry name" value="WW_DOMAIN_2"/>
    <property type="match status" value="1"/>
</dbReference>
<comment type="caution">
    <text evidence="3">The sequence shown here is derived from an EMBL/GenBank/DDBJ whole genome shotgun (WGS) entry which is preliminary data.</text>
</comment>
<organism evidence="3 4">
    <name type="scientific">Lagenidium giganteum</name>
    <dbReference type="NCBI Taxonomy" id="4803"/>
    <lineage>
        <taxon>Eukaryota</taxon>
        <taxon>Sar</taxon>
        <taxon>Stramenopiles</taxon>
        <taxon>Oomycota</taxon>
        <taxon>Peronosporomycetes</taxon>
        <taxon>Pythiales</taxon>
        <taxon>Pythiaceae</taxon>
    </lineage>
</organism>
<evidence type="ECO:0000313" key="3">
    <source>
        <dbReference type="EMBL" id="DAZ92545.1"/>
    </source>
</evidence>
<reference evidence="3" key="2">
    <citation type="journal article" date="2023" name="Microbiol Resour">
        <title>Decontamination and Annotation of the Draft Genome Sequence of the Oomycete Lagenidium giganteum ARSEF 373.</title>
        <authorList>
            <person name="Morgan W.R."/>
            <person name="Tartar A."/>
        </authorList>
    </citation>
    <scope>NUCLEOTIDE SEQUENCE</scope>
    <source>
        <strain evidence="3">ARSEF 373</strain>
    </source>
</reference>
<reference evidence="3" key="1">
    <citation type="submission" date="2022-11" db="EMBL/GenBank/DDBJ databases">
        <authorList>
            <person name="Morgan W.R."/>
            <person name="Tartar A."/>
        </authorList>
    </citation>
    <scope>NUCLEOTIDE SEQUENCE</scope>
    <source>
        <strain evidence="3">ARSEF 373</strain>
    </source>
</reference>
<name>A0AAV2YEC6_9STRA</name>
<dbReference type="AlphaFoldDB" id="A0AAV2YEC6"/>
<feature type="compositionally biased region" description="Polar residues" evidence="1">
    <location>
        <begin position="298"/>
        <end position="310"/>
    </location>
</feature>
<gene>
    <name evidence="3" type="ORF">N0F65_012775</name>
</gene>
<feature type="region of interest" description="Disordered" evidence="1">
    <location>
        <begin position="292"/>
        <end position="332"/>
    </location>
</feature>
<dbReference type="Proteomes" id="UP001146120">
    <property type="component" value="Unassembled WGS sequence"/>
</dbReference>
<feature type="domain" description="WW" evidence="2">
    <location>
        <begin position="148"/>
        <end position="183"/>
    </location>
</feature>
<feature type="compositionally biased region" description="Pro residues" evidence="1">
    <location>
        <begin position="321"/>
        <end position="332"/>
    </location>
</feature>
<accession>A0AAV2YEC6</accession>
<evidence type="ECO:0000259" key="2">
    <source>
        <dbReference type="PROSITE" id="PS50020"/>
    </source>
</evidence>